<dbReference type="AlphaFoldDB" id="A0A7G1GAE0"/>
<keyword evidence="3" id="KW-1185">Reference proteome</keyword>
<gene>
    <name evidence="2" type="ORF">OSSY52_22180</name>
</gene>
<reference evidence="2 3" key="1">
    <citation type="submission" date="2018-06" db="EMBL/GenBank/DDBJ databases">
        <title>Genome sequencing of Oceanotoga sp. sy52.</title>
        <authorList>
            <person name="Mori K."/>
        </authorList>
    </citation>
    <scope>NUCLEOTIDE SEQUENCE [LARGE SCALE GENOMIC DNA]</scope>
    <source>
        <strain evidence="3">sy52</strain>
    </source>
</reference>
<evidence type="ECO:0000313" key="3">
    <source>
        <dbReference type="Proteomes" id="UP000516361"/>
    </source>
</evidence>
<accession>A0A7G1GAE0</accession>
<dbReference type="KEGG" id="ocy:OSSY52_22180"/>
<dbReference type="InterPro" id="IPR037522">
    <property type="entry name" value="HD_GYP_dom"/>
</dbReference>
<dbReference type="PANTHER" id="PTHR43155">
    <property type="entry name" value="CYCLIC DI-GMP PHOSPHODIESTERASE PA4108-RELATED"/>
    <property type="match status" value="1"/>
</dbReference>
<dbReference type="InParanoid" id="A0A7G1GAE0"/>
<dbReference type="CDD" id="cd00077">
    <property type="entry name" value="HDc"/>
    <property type="match status" value="1"/>
</dbReference>
<dbReference type="RefSeq" id="WP_190614932.1">
    <property type="nucleotide sequence ID" value="NZ_AP018712.1"/>
</dbReference>
<sequence>MKKIKIRNLKPGLILAENLTKDSIILLTQGTVVTEKDIERLKRYKVDELYIYDEDDFQKESNIKIEFKEIPPVIESKKYNAWNEQFDKVLDITKIQEDTSELNDMVEDIYSTFLEKDEIFLNLFHSIGDKALQSHSINTSIISSIISIHLKMPKIFSDQLLKLSLIHDMGYAFIDKRIVFDYEETQSKYVKSHLISGYKAFENLKKQLSKEVVNSIIAHHERYDGNGILMGLKGEKISPLIRIMQIGDAYDSLIEIKKTPYEAMSYLLKNSGKIFDPYYVSTFFSIAGLYPTGTKVLLNNNEVGVVMKKGKAAVFPIINLNGHIIETGPKSGVYIKEVIG</sequence>
<dbReference type="GO" id="GO:0016787">
    <property type="term" value="F:hydrolase activity"/>
    <property type="evidence" value="ECO:0007669"/>
    <property type="project" value="UniProtKB-KW"/>
</dbReference>
<dbReference type="Pfam" id="PF13487">
    <property type="entry name" value="HD_5"/>
    <property type="match status" value="1"/>
</dbReference>
<dbReference type="SUPFAM" id="SSF109604">
    <property type="entry name" value="HD-domain/PDEase-like"/>
    <property type="match status" value="1"/>
</dbReference>
<dbReference type="PANTHER" id="PTHR43155:SF2">
    <property type="entry name" value="CYCLIC DI-GMP PHOSPHODIESTERASE PA4108"/>
    <property type="match status" value="1"/>
</dbReference>
<dbReference type="Gene3D" id="1.10.3210.10">
    <property type="entry name" value="Hypothetical protein af1432"/>
    <property type="match status" value="1"/>
</dbReference>
<dbReference type="EMBL" id="AP018712">
    <property type="protein sequence ID" value="BBE32077.1"/>
    <property type="molecule type" value="Genomic_DNA"/>
</dbReference>
<dbReference type="Proteomes" id="UP000516361">
    <property type="component" value="Chromosome"/>
</dbReference>
<evidence type="ECO:0000313" key="2">
    <source>
        <dbReference type="EMBL" id="BBE32077.1"/>
    </source>
</evidence>
<dbReference type="PROSITE" id="PS51832">
    <property type="entry name" value="HD_GYP"/>
    <property type="match status" value="1"/>
</dbReference>
<proteinExistence type="predicted"/>
<name>A0A7G1GAE0_9BACT</name>
<evidence type="ECO:0000259" key="1">
    <source>
        <dbReference type="PROSITE" id="PS51832"/>
    </source>
</evidence>
<protein>
    <submittedName>
        <fullName evidence="2">HD family phosphohydrolase</fullName>
    </submittedName>
</protein>
<keyword evidence="2" id="KW-0378">Hydrolase</keyword>
<dbReference type="InterPro" id="IPR003607">
    <property type="entry name" value="HD/PDEase_dom"/>
</dbReference>
<organism evidence="2 3">
    <name type="scientific">Tepiditoga spiralis</name>
    <dbReference type="NCBI Taxonomy" id="2108365"/>
    <lineage>
        <taxon>Bacteria</taxon>
        <taxon>Thermotogati</taxon>
        <taxon>Thermotogota</taxon>
        <taxon>Thermotogae</taxon>
        <taxon>Petrotogales</taxon>
        <taxon>Petrotogaceae</taxon>
        <taxon>Tepiditoga</taxon>
    </lineage>
</organism>
<feature type="domain" description="HD-GYP" evidence="1">
    <location>
        <begin position="110"/>
        <end position="299"/>
    </location>
</feature>